<evidence type="ECO:0000256" key="3">
    <source>
        <dbReference type="ARBA" id="ARBA00023163"/>
    </source>
</evidence>
<sequence length="274" mass="29923">MDPVTPRQSEILDRARRAGRVDVDGLSTEFDVTPQTIRKDLNELCERGMLQRVHGGAVLPSGIANYAYDARRQLAAEEKRRIGLRAASLIPDNASIMLNIGTTTEQVARALRQHDGIMAITNNINVANILRAAPAVEVIIAGGQVRASDGGIVGEAAADFIRQFKVDYALIGASAIDPDGTIFDYDFREVRVAREIITHARQTILVADSMKFERSAPVRIAHISQIDIFVTDKAPPEPVVEICREHGVRIEIAGDGDTDRRDTEREDGPGGHAK</sequence>
<keyword evidence="2" id="KW-0805">Transcription regulation</keyword>
<dbReference type="PRINTS" id="PR00037">
    <property type="entry name" value="HTHLACR"/>
</dbReference>
<dbReference type="RefSeq" id="WP_067224729.1">
    <property type="nucleotide sequence ID" value="NZ_JAJGNR010000003.1"/>
</dbReference>
<dbReference type="Proteomes" id="UP000219331">
    <property type="component" value="Unassembled WGS sequence"/>
</dbReference>
<proteinExistence type="predicted"/>
<dbReference type="SMART" id="SM01134">
    <property type="entry name" value="DeoRC"/>
    <property type="match status" value="1"/>
</dbReference>
<reference evidence="6 7" key="1">
    <citation type="submission" date="2017-08" db="EMBL/GenBank/DDBJ databases">
        <authorList>
            <person name="de Groot N.N."/>
        </authorList>
    </citation>
    <scope>NUCLEOTIDE SEQUENCE [LARGE SCALE GENOMIC DNA]</scope>
    <source>
        <strain evidence="6 7">USBA 352</strain>
    </source>
</reference>
<dbReference type="InterPro" id="IPR001034">
    <property type="entry name" value="DeoR_HTH"/>
</dbReference>
<dbReference type="SUPFAM" id="SSF100950">
    <property type="entry name" value="NagB/RpiA/CoA transferase-like"/>
    <property type="match status" value="1"/>
</dbReference>
<dbReference type="OrthoDB" id="9814815at2"/>
<dbReference type="PANTHER" id="PTHR30363:SF4">
    <property type="entry name" value="GLYCEROL-3-PHOSPHATE REGULON REPRESSOR"/>
    <property type="match status" value="1"/>
</dbReference>
<keyword evidence="7" id="KW-1185">Reference proteome</keyword>
<dbReference type="STRING" id="538381.GCA_001696535_04547"/>
<dbReference type="InterPro" id="IPR050313">
    <property type="entry name" value="Carb_Metab_HTH_regulators"/>
</dbReference>
<dbReference type="Gene3D" id="3.40.50.1360">
    <property type="match status" value="1"/>
</dbReference>
<dbReference type="Pfam" id="PF00455">
    <property type="entry name" value="DeoRC"/>
    <property type="match status" value="1"/>
</dbReference>
<evidence type="ECO:0000256" key="1">
    <source>
        <dbReference type="ARBA" id="ARBA00022491"/>
    </source>
</evidence>
<evidence type="ECO:0000259" key="5">
    <source>
        <dbReference type="PROSITE" id="PS51000"/>
    </source>
</evidence>
<dbReference type="AlphaFoldDB" id="A0A285S7Q2"/>
<evidence type="ECO:0000313" key="7">
    <source>
        <dbReference type="Proteomes" id="UP000219331"/>
    </source>
</evidence>
<keyword evidence="3" id="KW-0804">Transcription</keyword>
<keyword evidence="1" id="KW-0678">Repressor</keyword>
<dbReference type="SMART" id="SM00420">
    <property type="entry name" value="HTH_DEOR"/>
    <property type="match status" value="1"/>
</dbReference>
<organism evidence="6 7">
    <name type="scientific">Stappia indica</name>
    <dbReference type="NCBI Taxonomy" id="538381"/>
    <lineage>
        <taxon>Bacteria</taxon>
        <taxon>Pseudomonadati</taxon>
        <taxon>Pseudomonadota</taxon>
        <taxon>Alphaproteobacteria</taxon>
        <taxon>Hyphomicrobiales</taxon>
        <taxon>Stappiaceae</taxon>
        <taxon>Stappia</taxon>
    </lineage>
</organism>
<dbReference type="GO" id="GO:0003700">
    <property type="term" value="F:DNA-binding transcription factor activity"/>
    <property type="evidence" value="ECO:0007669"/>
    <property type="project" value="InterPro"/>
</dbReference>
<feature type="region of interest" description="Disordered" evidence="4">
    <location>
        <begin position="251"/>
        <end position="274"/>
    </location>
</feature>
<dbReference type="EMBL" id="OBML01000003">
    <property type="protein sequence ID" value="SOC01046.1"/>
    <property type="molecule type" value="Genomic_DNA"/>
</dbReference>
<evidence type="ECO:0000256" key="2">
    <source>
        <dbReference type="ARBA" id="ARBA00023015"/>
    </source>
</evidence>
<evidence type="ECO:0000313" key="6">
    <source>
        <dbReference type="EMBL" id="SOC01046.1"/>
    </source>
</evidence>
<feature type="compositionally biased region" description="Basic and acidic residues" evidence="4">
    <location>
        <begin position="257"/>
        <end position="274"/>
    </location>
</feature>
<dbReference type="SUPFAM" id="SSF46785">
    <property type="entry name" value="Winged helix' DNA-binding domain"/>
    <property type="match status" value="1"/>
</dbReference>
<dbReference type="InterPro" id="IPR036390">
    <property type="entry name" value="WH_DNA-bd_sf"/>
</dbReference>
<protein>
    <submittedName>
        <fullName evidence="6">Transcriptional regulator, DeoR family</fullName>
    </submittedName>
</protein>
<dbReference type="PROSITE" id="PS51000">
    <property type="entry name" value="HTH_DEOR_2"/>
    <property type="match status" value="1"/>
</dbReference>
<feature type="domain" description="HTH deoR-type" evidence="5">
    <location>
        <begin position="4"/>
        <end position="59"/>
    </location>
</feature>
<accession>A0A285S7Q2</accession>
<dbReference type="PANTHER" id="PTHR30363">
    <property type="entry name" value="HTH-TYPE TRANSCRIPTIONAL REGULATOR SRLR-RELATED"/>
    <property type="match status" value="1"/>
</dbReference>
<gene>
    <name evidence="6" type="ORF">SAMN05421512_103435</name>
</gene>
<name>A0A285S7Q2_9HYPH</name>
<dbReference type="InterPro" id="IPR037171">
    <property type="entry name" value="NagB/RpiA_transferase-like"/>
</dbReference>
<dbReference type="InterPro" id="IPR014036">
    <property type="entry name" value="DeoR-like_C"/>
</dbReference>
<dbReference type="Pfam" id="PF08220">
    <property type="entry name" value="HTH_DeoR"/>
    <property type="match status" value="1"/>
</dbReference>
<evidence type="ECO:0000256" key="4">
    <source>
        <dbReference type="SAM" id="MobiDB-lite"/>
    </source>
</evidence>